<comment type="caution">
    <text evidence="4">The sequence shown here is derived from an EMBL/GenBank/DDBJ whole genome shotgun (WGS) entry which is preliminary data.</text>
</comment>
<evidence type="ECO:0000259" key="3">
    <source>
        <dbReference type="PROSITE" id="PS50110"/>
    </source>
</evidence>
<dbReference type="PANTHER" id="PTHR44591">
    <property type="entry name" value="STRESS RESPONSE REGULATOR PROTEIN 1"/>
    <property type="match status" value="1"/>
</dbReference>
<keyword evidence="1 2" id="KW-0597">Phosphoprotein</keyword>
<dbReference type="InterPro" id="IPR001789">
    <property type="entry name" value="Sig_transdc_resp-reg_receiver"/>
</dbReference>
<evidence type="ECO:0000256" key="1">
    <source>
        <dbReference type="ARBA" id="ARBA00022553"/>
    </source>
</evidence>
<proteinExistence type="predicted"/>
<gene>
    <name evidence="4" type="ORF">A2908_02220</name>
</gene>
<dbReference type="Gene3D" id="3.40.50.2300">
    <property type="match status" value="1"/>
</dbReference>
<reference evidence="4 5" key="1">
    <citation type="journal article" date="2016" name="Nat. Commun.">
        <title>Thousands of microbial genomes shed light on interconnected biogeochemical processes in an aquifer system.</title>
        <authorList>
            <person name="Anantharaman K."/>
            <person name="Brown C.T."/>
            <person name="Hug L.A."/>
            <person name="Sharon I."/>
            <person name="Castelle C.J."/>
            <person name="Probst A.J."/>
            <person name="Thomas B.C."/>
            <person name="Singh A."/>
            <person name="Wilkins M.J."/>
            <person name="Karaoz U."/>
            <person name="Brodie E.L."/>
            <person name="Williams K.H."/>
            <person name="Hubbard S.S."/>
            <person name="Banfield J.F."/>
        </authorList>
    </citation>
    <scope>NUCLEOTIDE SEQUENCE [LARGE SCALE GENOMIC DNA]</scope>
</reference>
<dbReference type="Proteomes" id="UP000176774">
    <property type="component" value="Unassembled WGS sequence"/>
</dbReference>
<evidence type="ECO:0000313" key="5">
    <source>
        <dbReference type="Proteomes" id="UP000176774"/>
    </source>
</evidence>
<feature type="modified residue" description="4-aspartylphosphate" evidence="2">
    <location>
        <position position="64"/>
    </location>
</feature>
<dbReference type="AlphaFoldDB" id="A0A1G2IGE5"/>
<dbReference type="PROSITE" id="PS50110">
    <property type="entry name" value="RESPONSE_REGULATORY"/>
    <property type="match status" value="1"/>
</dbReference>
<dbReference type="STRING" id="1802214.A2908_02220"/>
<sequence>MKKTKQKNILWVEDDQQLVDLYTVMFTKIKDIKVEFLMLGQLALDRVKEIEEGKAEKPDLMMLDLLLPDVNGDRILEQLRKTPSTKDVPVFILTNYGGEIMEVKMTKELNAEKYLVKTEWVPTKLVPLILERMK</sequence>
<dbReference type="InterPro" id="IPR050595">
    <property type="entry name" value="Bact_response_regulator"/>
</dbReference>
<protein>
    <recommendedName>
        <fullName evidence="3">Response regulatory domain-containing protein</fullName>
    </recommendedName>
</protein>
<dbReference type="GO" id="GO:0000160">
    <property type="term" value="P:phosphorelay signal transduction system"/>
    <property type="evidence" value="ECO:0007669"/>
    <property type="project" value="InterPro"/>
</dbReference>
<dbReference type="InterPro" id="IPR011006">
    <property type="entry name" value="CheY-like_superfamily"/>
</dbReference>
<evidence type="ECO:0000313" key="4">
    <source>
        <dbReference type="EMBL" id="OGZ73500.1"/>
    </source>
</evidence>
<accession>A0A1G2IGE5</accession>
<name>A0A1G2IGE5_9BACT</name>
<dbReference type="SUPFAM" id="SSF52172">
    <property type="entry name" value="CheY-like"/>
    <property type="match status" value="1"/>
</dbReference>
<dbReference type="Pfam" id="PF00072">
    <property type="entry name" value="Response_reg"/>
    <property type="match status" value="1"/>
</dbReference>
<dbReference type="SMART" id="SM00448">
    <property type="entry name" value="REC"/>
    <property type="match status" value="1"/>
</dbReference>
<dbReference type="EMBL" id="MHPA01000011">
    <property type="protein sequence ID" value="OGZ73500.1"/>
    <property type="molecule type" value="Genomic_DNA"/>
</dbReference>
<organism evidence="4 5">
    <name type="scientific">Candidatus Staskawiczbacteria bacterium RIFCSPLOWO2_01_FULL_38_12b</name>
    <dbReference type="NCBI Taxonomy" id="1802214"/>
    <lineage>
        <taxon>Bacteria</taxon>
        <taxon>Candidatus Staskawicziibacteriota</taxon>
    </lineage>
</organism>
<feature type="domain" description="Response regulatory" evidence="3">
    <location>
        <begin position="8"/>
        <end position="132"/>
    </location>
</feature>
<dbReference type="PANTHER" id="PTHR44591:SF3">
    <property type="entry name" value="RESPONSE REGULATORY DOMAIN-CONTAINING PROTEIN"/>
    <property type="match status" value="1"/>
</dbReference>
<evidence type="ECO:0000256" key="2">
    <source>
        <dbReference type="PROSITE-ProRule" id="PRU00169"/>
    </source>
</evidence>